<accession>A0A9N8E1N2</accession>
<feature type="region of interest" description="Disordered" evidence="1">
    <location>
        <begin position="72"/>
        <end position="91"/>
    </location>
</feature>
<evidence type="ECO:0000313" key="3">
    <source>
        <dbReference type="Proteomes" id="UP001153069"/>
    </source>
</evidence>
<gene>
    <name evidence="2" type="ORF">SEMRO_561_G166881.1</name>
</gene>
<keyword evidence="3" id="KW-1185">Reference proteome</keyword>
<evidence type="ECO:0000313" key="2">
    <source>
        <dbReference type="EMBL" id="CAB9512917.1"/>
    </source>
</evidence>
<reference evidence="2" key="1">
    <citation type="submission" date="2020-06" db="EMBL/GenBank/DDBJ databases">
        <authorList>
            <consortium name="Plant Systems Biology data submission"/>
        </authorList>
    </citation>
    <scope>NUCLEOTIDE SEQUENCE</scope>
    <source>
        <strain evidence="2">D6</strain>
    </source>
</reference>
<proteinExistence type="predicted"/>
<protein>
    <submittedName>
        <fullName evidence="2">Uncharacterized protein</fullName>
    </submittedName>
</protein>
<sequence length="158" mass="17118">MLMFQWTLMRCNAKMPLPAINSTLPPVCAVTYPDGSTAIGAAIDGLEASTRTLTCSEQQTFCLVVRASVQRTTGTPEPTPTTGTTGPTPTSSYARVSNCEAVLCENKADLQEVGGVICEGAQGCDVTILPSLCTVVPRLDFCWFWNCCRYRRLIRILC</sequence>
<dbReference type="EMBL" id="CAICTM010000560">
    <property type="protein sequence ID" value="CAB9512917.1"/>
    <property type="molecule type" value="Genomic_DNA"/>
</dbReference>
<name>A0A9N8E1N2_9STRA</name>
<feature type="compositionally biased region" description="Low complexity" evidence="1">
    <location>
        <begin position="72"/>
        <end position="90"/>
    </location>
</feature>
<comment type="caution">
    <text evidence="2">The sequence shown here is derived from an EMBL/GenBank/DDBJ whole genome shotgun (WGS) entry which is preliminary data.</text>
</comment>
<dbReference type="Proteomes" id="UP001153069">
    <property type="component" value="Unassembled WGS sequence"/>
</dbReference>
<evidence type="ECO:0000256" key="1">
    <source>
        <dbReference type="SAM" id="MobiDB-lite"/>
    </source>
</evidence>
<dbReference type="AlphaFoldDB" id="A0A9N8E1N2"/>
<organism evidence="2 3">
    <name type="scientific">Seminavis robusta</name>
    <dbReference type="NCBI Taxonomy" id="568900"/>
    <lineage>
        <taxon>Eukaryota</taxon>
        <taxon>Sar</taxon>
        <taxon>Stramenopiles</taxon>
        <taxon>Ochrophyta</taxon>
        <taxon>Bacillariophyta</taxon>
        <taxon>Bacillariophyceae</taxon>
        <taxon>Bacillariophycidae</taxon>
        <taxon>Naviculales</taxon>
        <taxon>Naviculaceae</taxon>
        <taxon>Seminavis</taxon>
    </lineage>
</organism>